<evidence type="ECO:0000313" key="2">
    <source>
        <dbReference type="Proteomes" id="UP000248925"/>
    </source>
</evidence>
<name>A0A2W4E4T9_9HYPH</name>
<protein>
    <submittedName>
        <fullName evidence="1">Uncharacterized protein</fullName>
    </submittedName>
</protein>
<comment type="caution">
    <text evidence="1">The sequence shown here is derived from an EMBL/GenBank/DDBJ whole genome shotgun (WGS) entry which is preliminary data.</text>
</comment>
<sequence>MTAEQILQNAQLAFMALQALIQLGKDEEPALSALWQTLVLKKPLTDAQRQSLLTSHQEMTTALQAPLAD</sequence>
<dbReference type="EMBL" id="PCDP01000082">
    <property type="protein sequence ID" value="PZM07573.1"/>
    <property type="molecule type" value="Genomic_DNA"/>
</dbReference>
<keyword evidence="2" id="KW-1185">Reference proteome</keyword>
<gene>
    <name evidence="1" type="ORF">CPY51_31065</name>
</gene>
<dbReference type="AlphaFoldDB" id="A0A2W4E4T9"/>
<dbReference type="Proteomes" id="UP000248925">
    <property type="component" value="Unassembled WGS sequence"/>
</dbReference>
<proteinExistence type="predicted"/>
<reference evidence="1 2" key="1">
    <citation type="journal article" date="2018" name="Sci. Rep.">
        <title>Rhizobium tumorigenes sp. nov., a novel plant tumorigenic bacterium isolated from cane gall tumors on thornless blackberry.</title>
        <authorList>
            <person name="Kuzmanovi N."/>
            <person name="Smalla K."/>
            <person name="Gronow S."/>
            <person name="PuBawska J."/>
        </authorList>
    </citation>
    <scope>NUCLEOTIDE SEQUENCE [LARGE SCALE GENOMIC DNA]</scope>
    <source>
        <strain evidence="1 2">CCBAU 85046</strain>
    </source>
</reference>
<accession>A0A2W4E4T9</accession>
<evidence type="ECO:0000313" key="1">
    <source>
        <dbReference type="EMBL" id="PZM07573.1"/>
    </source>
</evidence>
<dbReference type="RefSeq" id="WP_111164232.1">
    <property type="nucleotide sequence ID" value="NZ_PCDP01000082.1"/>
</dbReference>
<organism evidence="1 2">
    <name type="scientific">Rhizobium tubonense</name>
    <dbReference type="NCBI Taxonomy" id="484088"/>
    <lineage>
        <taxon>Bacteria</taxon>
        <taxon>Pseudomonadati</taxon>
        <taxon>Pseudomonadota</taxon>
        <taxon>Alphaproteobacteria</taxon>
        <taxon>Hyphomicrobiales</taxon>
        <taxon>Rhizobiaceae</taxon>
        <taxon>Rhizobium/Agrobacterium group</taxon>
        <taxon>Rhizobium</taxon>
    </lineage>
</organism>